<evidence type="ECO:0000313" key="1">
    <source>
        <dbReference type="EMBL" id="KGN65312.1"/>
    </source>
</evidence>
<sequence>MSWKKDDVEKLKHPPAEYSFIDQDHWDEFVASRLKEDFEKKSEDGKLKRSLYKYNHRTSRKGYANLVEELRASSSSDQIDRSIVWKHASFDRKGEFPDKETMDVANLIDDLMGNQKGRSLSDGDDVLTQAYLHTIMVQGRSSSLFKFMDAGSVSYLSYKQSCAQLLNARLLGAEYDQVVLFPYNYGNHWTLVVVNPTRVLHIGLTR</sequence>
<dbReference type="Proteomes" id="UP000029981">
    <property type="component" value="Chromosome 1"/>
</dbReference>
<dbReference type="Pfam" id="PF03004">
    <property type="entry name" value="Transposase_24"/>
    <property type="match status" value="1"/>
</dbReference>
<protein>
    <recommendedName>
        <fullName evidence="3">Ubiquitin-like protease family profile domain-containing protein</fullName>
    </recommendedName>
</protein>
<dbReference type="EMBL" id="CM002922">
    <property type="protein sequence ID" value="KGN65312.1"/>
    <property type="molecule type" value="Genomic_DNA"/>
</dbReference>
<dbReference type="PANTHER" id="PTHR33018">
    <property type="entry name" value="OS10G0338966 PROTEIN-RELATED"/>
    <property type="match status" value="1"/>
</dbReference>
<accession>A0A0A0LWT3</accession>
<dbReference type="InterPro" id="IPR004252">
    <property type="entry name" value="Probable_transposase_24"/>
</dbReference>
<keyword evidence="2" id="KW-1185">Reference proteome</keyword>
<evidence type="ECO:0008006" key="3">
    <source>
        <dbReference type="Google" id="ProtNLM"/>
    </source>
</evidence>
<name>A0A0A0LWT3_CUCSA</name>
<dbReference type="Gramene" id="KGN65312">
    <property type="protein sequence ID" value="KGN65312"/>
    <property type="gene ID" value="Csa_1G319810"/>
</dbReference>
<reference evidence="1 2" key="1">
    <citation type="journal article" date="2009" name="Nat. Genet.">
        <title>The genome of the cucumber, Cucumis sativus L.</title>
        <authorList>
            <person name="Huang S."/>
            <person name="Li R."/>
            <person name="Zhang Z."/>
            <person name="Li L."/>
            <person name="Gu X."/>
            <person name="Fan W."/>
            <person name="Lucas W.J."/>
            <person name="Wang X."/>
            <person name="Xie B."/>
            <person name="Ni P."/>
            <person name="Ren Y."/>
            <person name="Zhu H."/>
            <person name="Li J."/>
            <person name="Lin K."/>
            <person name="Jin W."/>
            <person name="Fei Z."/>
            <person name="Li G."/>
            <person name="Staub J."/>
            <person name="Kilian A."/>
            <person name="van der Vossen E.A."/>
            <person name="Wu Y."/>
            <person name="Guo J."/>
            <person name="He J."/>
            <person name="Jia Z."/>
            <person name="Ren Y."/>
            <person name="Tian G."/>
            <person name="Lu Y."/>
            <person name="Ruan J."/>
            <person name="Qian W."/>
            <person name="Wang M."/>
            <person name="Huang Q."/>
            <person name="Li B."/>
            <person name="Xuan Z."/>
            <person name="Cao J."/>
            <person name="Asan"/>
            <person name="Wu Z."/>
            <person name="Zhang J."/>
            <person name="Cai Q."/>
            <person name="Bai Y."/>
            <person name="Zhao B."/>
            <person name="Han Y."/>
            <person name="Li Y."/>
            <person name="Li X."/>
            <person name="Wang S."/>
            <person name="Shi Q."/>
            <person name="Liu S."/>
            <person name="Cho W.K."/>
            <person name="Kim J.Y."/>
            <person name="Xu Y."/>
            <person name="Heller-Uszynska K."/>
            <person name="Miao H."/>
            <person name="Cheng Z."/>
            <person name="Zhang S."/>
            <person name="Wu J."/>
            <person name="Yang Y."/>
            <person name="Kang H."/>
            <person name="Li M."/>
            <person name="Liang H."/>
            <person name="Ren X."/>
            <person name="Shi Z."/>
            <person name="Wen M."/>
            <person name="Jian M."/>
            <person name="Yang H."/>
            <person name="Zhang G."/>
            <person name="Yang Z."/>
            <person name="Chen R."/>
            <person name="Liu S."/>
            <person name="Li J."/>
            <person name="Ma L."/>
            <person name="Liu H."/>
            <person name="Zhou Y."/>
            <person name="Zhao J."/>
            <person name="Fang X."/>
            <person name="Li G."/>
            <person name="Fang L."/>
            <person name="Li Y."/>
            <person name="Liu D."/>
            <person name="Zheng H."/>
            <person name="Zhang Y."/>
            <person name="Qin N."/>
            <person name="Li Z."/>
            <person name="Yang G."/>
            <person name="Yang S."/>
            <person name="Bolund L."/>
            <person name="Kristiansen K."/>
            <person name="Zheng H."/>
            <person name="Li S."/>
            <person name="Zhang X."/>
            <person name="Yang H."/>
            <person name="Wang J."/>
            <person name="Sun R."/>
            <person name="Zhang B."/>
            <person name="Jiang S."/>
            <person name="Wang J."/>
            <person name="Du Y."/>
            <person name="Li S."/>
        </authorList>
    </citation>
    <scope>NUCLEOTIDE SEQUENCE [LARGE SCALE GENOMIC DNA]</scope>
    <source>
        <strain evidence="2">cv. 9930</strain>
    </source>
</reference>
<dbReference type="AlphaFoldDB" id="A0A0A0LWT3"/>
<proteinExistence type="predicted"/>
<reference evidence="1 2" key="2">
    <citation type="journal article" date="2009" name="PLoS ONE">
        <title>An integrated genetic and cytogenetic map of the cucumber genome.</title>
        <authorList>
            <person name="Ren Y."/>
            <person name="Zhang Z."/>
            <person name="Liu J."/>
            <person name="Staub J.E."/>
            <person name="Han Y."/>
            <person name="Cheng Z."/>
            <person name="Li X."/>
            <person name="Lu J."/>
            <person name="Miao H."/>
            <person name="Kang H."/>
            <person name="Xie B."/>
            <person name="Gu X."/>
            <person name="Wang X."/>
            <person name="Du Y."/>
            <person name="Jin W."/>
            <person name="Huang S."/>
        </authorList>
    </citation>
    <scope>NUCLEOTIDE SEQUENCE [LARGE SCALE GENOMIC DNA]</scope>
    <source>
        <strain evidence="2">cv. 9930</strain>
    </source>
</reference>
<gene>
    <name evidence="1" type="ORF">Csa_1G319810</name>
</gene>
<dbReference type="eggNOG" id="ENOG502S6SE">
    <property type="taxonomic scope" value="Eukaryota"/>
</dbReference>
<evidence type="ECO:0000313" key="2">
    <source>
        <dbReference type="Proteomes" id="UP000029981"/>
    </source>
</evidence>
<dbReference type="PANTHER" id="PTHR33018:SF31">
    <property type="entry name" value="TRANSPOSASE, PTTA_EN_SPM, PLANT"/>
    <property type="match status" value="1"/>
</dbReference>
<reference evidence="1 2" key="3">
    <citation type="journal article" date="2010" name="BMC Genomics">
        <title>Transcriptome sequencing and comparative analysis of cucumber flowers with different sex types.</title>
        <authorList>
            <person name="Guo S."/>
            <person name="Zheng Y."/>
            <person name="Joung J.G."/>
            <person name="Liu S."/>
            <person name="Zhang Z."/>
            <person name="Crasta O.R."/>
            <person name="Sobral B.W."/>
            <person name="Xu Y."/>
            <person name="Huang S."/>
            <person name="Fei Z."/>
        </authorList>
    </citation>
    <scope>NUCLEOTIDE SEQUENCE [LARGE SCALE GENOMIC DNA]</scope>
    <source>
        <strain evidence="2">cv. 9930</strain>
    </source>
</reference>
<organism evidence="1 2">
    <name type="scientific">Cucumis sativus</name>
    <name type="common">Cucumber</name>
    <dbReference type="NCBI Taxonomy" id="3659"/>
    <lineage>
        <taxon>Eukaryota</taxon>
        <taxon>Viridiplantae</taxon>
        <taxon>Streptophyta</taxon>
        <taxon>Embryophyta</taxon>
        <taxon>Tracheophyta</taxon>
        <taxon>Spermatophyta</taxon>
        <taxon>Magnoliopsida</taxon>
        <taxon>eudicotyledons</taxon>
        <taxon>Gunneridae</taxon>
        <taxon>Pentapetalae</taxon>
        <taxon>rosids</taxon>
        <taxon>fabids</taxon>
        <taxon>Cucurbitales</taxon>
        <taxon>Cucurbitaceae</taxon>
        <taxon>Benincaseae</taxon>
        <taxon>Cucumis</taxon>
    </lineage>
</organism>
<reference evidence="1 2" key="4">
    <citation type="journal article" date="2011" name="BMC Genomics">
        <title>RNA-Seq improves annotation of protein-coding genes in the cucumber genome.</title>
        <authorList>
            <person name="Li Z."/>
            <person name="Zhang Z."/>
            <person name="Yan P."/>
            <person name="Huang S."/>
            <person name="Fei Z."/>
            <person name="Lin K."/>
        </authorList>
    </citation>
    <scope>NUCLEOTIDE SEQUENCE [LARGE SCALE GENOMIC DNA]</scope>
    <source>
        <strain evidence="2">cv. 9930</strain>
    </source>
</reference>